<keyword evidence="1" id="KW-0472">Membrane</keyword>
<evidence type="ECO:0000313" key="3">
    <source>
        <dbReference type="Proteomes" id="UP000631670"/>
    </source>
</evidence>
<proteinExistence type="predicted"/>
<feature type="transmembrane region" description="Helical" evidence="1">
    <location>
        <begin position="157"/>
        <end position="180"/>
    </location>
</feature>
<dbReference type="EMBL" id="JADBEG010000001">
    <property type="protein sequence ID" value="MBE1500903.1"/>
    <property type="molecule type" value="Genomic_DNA"/>
</dbReference>
<reference evidence="2 3" key="1">
    <citation type="submission" date="2020-10" db="EMBL/GenBank/DDBJ databases">
        <title>Sequencing the genomes of 1000 actinobacteria strains.</title>
        <authorList>
            <person name="Klenk H.-P."/>
        </authorList>
    </citation>
    <scope>NUCLEOTIDE SEQUENCE [LARGE SCALE GENOMIC DNA]</scope>
    <source>
        <strain evidence="2 3">DSM 44653</strain>
    </source>
</reference>
<dbReference type="RefSeq" id="WP_086861735.1">
    <property type="nucleotide sequence ID" value="NZ_JADBEG010000001.1"/>
</dbReference>
<protein>
    <submittedName>
        <fullName evidence="2">Membrane protein YedE/YeeE</fullName>
    </submittedName>
</protein>
<keyword evidence="1" id="KW-1133">Transmembrane helix</keyword>
<evidence type="ECO:0000313" key="2">
    <source>
        <dbReference type="EMBL" id="MBE1500903.1"/>
    </source>
</evidence>
<feature type="transmembrane region" description="Helical" evidence="1">
    <location>
        <begin position="43"/>
        <end position="63"/>
    </location>
</feature>
<keyword evidence="1" id="KW-0812">Transmembrane</keyword>
<accession>A0ABR9ICK2</accession>
<feature type="transmembrane region" description="Helical" evidence="1">
    <location>
        <begin position="233"/>
        <end position="249"/>
    </location>
</feature>
<name>A0ABR9ICK2_9PSEU</name>
<organism evidence="2 3">
    <name type="scientific">Amycolatopsis lexingtonensis</name>
    <dbReference type="NCBI Taxonomy" id="218822"/>
    <lineage>
        <taxon>Bacteria</taxon>
        <taxon>Bacillati</taxon>
        <taxon>Actinomycetota</taxon>
        <taxon>Actinomycetes</taxon>
        <taxon>Pseudonocardiales</taxon>
        <taxon>Pseudonocardiaceae</taxon>
        <taxon>Amycolatopsis</taxon>
    </lineage>
</organism>
<sequence length="275" mass="29763">MRSEPSRAEFVRAAVWLGRHGVRVGVPTPLLATRLGGRTGGNALPLLIRLAVFLLLAAAAAVGYQCLQYLPGVRGVEMTESKVLYFLLAGNQLAFWSMIRAGDRRAARRLGARRLDRPRPSWREVPGGWFLASTAVTFAGGAALAITMFLATPYRTYAWSWLGVLALGGVVFGVIATGIVRRPVLAEDEPSAAVDAVVRIEDLYLVMPAYYALPVLFDLLTTNRQPPGFGPWLIGYAGLALALQLVGSLRHRRRRPVLPPGDYGVPLPAQPGVAR</sequence>
<keyword evidence="3" id="KW-1185">Reference proteome</keyword>
<evidence type="ECO:0000256" key="1">
    <source>
        <dbReference type="SAM" id="Phobius"/>
    </source>
</evidence>
<dbReference type="Proteomes" id="UP000631670">
    <property type="component" value="Unassembled WGS sequence"/>
</dbReference>
<comment type="caution">
    <text evidence="2">The sequence shown here is derived from an EMBL/GenBank/DDBJ whole genome shotgun (WGS) entry which is preliminary data.</text>
</comment>
<gene>
    <name evidence="2" type="ORF">H4696_008003</name>
</gene>
<feature type="transmembrane region" description="Helical" evidence="1">
    <location>
        <begin position="129"/>
        <end position="151"/>
    </location>
</feature>